<keyword evidence="3" id="KW-1185">Reference proteome</keyword>
<name>A0A3D9IYK1_9BACL</name>
<feature type="transmembrane region" description="Helical" evidence="1">
    <location>
        <begin position="7"/>
        <end position="25"/>
    </location>
</feature>
<proteinExistence type="predicted"/>
<organism evidence="2 3">
    <name type="scientific">Cohnella lupini</name>
    <dbReference type="NCBI Taxonomy" id="1294267"/>
    <lineage>
        <taxon>Bacteria</taxon>
        <taxon>Bacillati</taxon>
        <taxon>Bacillota</taxon>
        <taxon>Bacilli</taxon>
        <taxon>Bacillales</taxon>
        <taxon>Paenibacillaceae</taxon>
        <taxon>Cohnella</taxon>
    </lineage>
</organism>
<evidence type="ECO:0000313" key="2">
    <source>
        <dbReference type="EMBL" id="RED66156.1"/>
    </source>
</evidence>
<dbReference type="Proteomes" id="UP000256869">
    <property type="component" value="Unassembled WGS sequence"/>
</dbReference>
<evidence type="ECO:0000313" key="3">
    <source>
        <dbReference type="Proteomes" id="UP000256869"/>
    </source>
</evidence>
<sequence length="53" mass="6096">METFGRGCLWLILGAIGLLVLAFITQSTINIPWFIFIPIVILVFWMASKKRKK</sequence>
<keyword evidence="1" id="KW-0472">Membrane</keyword>
<feature type="transmembrane region" description="Helical" evidence="1">
    <location>
        <begin position="31"/>
        <end position="48"/>
    </location>
</feature>
<comment type="caution">
    <text evidence="2">The sequence shown here is derived from an EMBL/GenBank/DDBJ whole genome shotgun (WGS) entry which is preliminary data.</text>
</comment>
<dbReference type="AlphaFoldDB" id="A0A3D9IYK1"/>
<gene>
    <name evidence="2" type="ORF">DFP95_101654</name>
</gene>
<keyword evidence="1" id="KW-0812">Transmembrane</keyword>
<keyword evidence="1" id="KW-1133">Transmembrane helix</keyword>
<dbReference type="RefSeq" id="WP_181907222.1">
    <property type="nucleotide sequence ID" value="NZ_QRDY01000001.1"/>
</dbReference>
<protein>
    <submittedName>
        <fullName evidence="2">Uncharacterized protein</fullName>
    </submittedName>
</protein>
<evidence type="ECO:0000256" key="1">
    <source>
        <dbReference type="SAM" id="Phobius"/>
    </source>
</evidence>
<reference evidence="2 3" key="1">
    <citation type="submission" date="2018-07" db="EMBL/GenBank/DDBJ databases">
        <title>Genomic Encyclopedia of Type Strains, Phase III (KMG-III): the genomes of soil and plant-associated and newly described type strains.</title>
        <authorList>
            <person name="Whitman W."/>
        </authorList>
    </citation>
    <scope>NUCLEOTIDE SEQUENCE [LARGE SCALE GENOMIC DNA]</scope>
    <source>
        <strain evidence="2 3">CECT 8236</strain>
    </source>
</reference>
<dbReference type="EMBL" id="QRDY01000001">
    <property type="protein sequence ID" value="RED66156.1"/>
    <property type="molecule type" value="Genomic_DNA"/>
</dbReference>
<accession>A0A3D9IYK1</accession>